<feature type="compositionally biased region" description="Basic residues" evidence="1">
    <location>
        <begin position="69"/>
        <end position="85"/>
    </location>
</feature>
<feature type="domain" description="Retrotransposon gag" evidence="2">
    <location>
        <begin position="171"/>
        <end position="259"/>
    </location>
</feature>
<feature type="region of interest" description="Disordered" evidence="1">
    <location>
        <begin position="1"/>
        <end position="121"/>
    </location>
</feature>
<dbReference type="SUPFAM" id="SSF56672">
    <property type="entry name" value="DNA/RNA polymerases"/>
    <property type="match status" value="1"/>
</dbReference>
<organism evidence="3">
    <name type="scientific">Tanacetum cinerariifolium</name>
    <name type="common">Dalmatian daisy</name>
    <name type="synonym">Chrysanthemum cinerariifolium</name>
    <dbReference type="NCBI Taxonomy" id="118510"/>
    <lineage>
        <taxon>Eukaryota</taxon>
        <taxon>Viridiplantae</taxon>
        <taxon>Streptophyta</taxon>
        <taxon>Embryophyta</taxon>
        <taxon>Tracheophyta</taxon>
        <taxon>Spermatophyta</taxon>
        <taxon>Magnoliopsida</taxon>
        <taxon>eudicotyledons</taxon>
        <taxon>Gunneridae</taxon>
        <taxon>Pentapetalae</taxon>
        <taxon>asterids</taxon>
        <taxon>campanulids</taxon>
        <taxon>Asterales</taxon>
        <taxon>Asteraceae</taxon>
        <taxon>Asteroideae</taxon>
        <taxon>Anthemideae</taxon>
        <taxon>Anthemidinae</taxon>
        <taxon>Tanacetum</taxon>
    </lineage>
</organism>
<accession>A0A699GMH5</accession>
<gene>
    <name evidence="3" type="ORF">Tci_074173</name>
</gene>
<dbReference type="PANTHER" id="PTHR33223">
    <property type="entry name" value="CCHC-TYPE DOMAIN-CONTAINING PROTEIN"/>
    <property type="match status" value="1"/>
</dbReference>
<comment type="caution">
    <text evidence="3">The sequence shown here is derived from an EMBL/GenBank/DDBJ whole genome shotgun (WGS) entry which is preliminary data.</text>
</comment>
<name>A0A699GMH5_TANCI</name>
<feature type="compositionally biased region" description="Acidic residues" evidence="1">
    <location>
        <begin position="95"/>
        <end position="105"/>
    </location>
</feature>
<proteinExistence type="predicted"/>
<evidence type="ECO:0000259" key="2">
    <source>
        <dbReference type="Pfam" id="PF03732"/>
    </source>
</evidence>
<dbReference type="InterPro" id="IPR043502">
    <property type="entry name" value="DNA/RNA_pol_sf"/>
</dbReference>
<evidence type="ECO:0000313" key="3">
    <source>
        <dbReference type="EMBL" id="GEV02196.1"/>
    </source>
</evidence>
<dbReference type="PANTHER" id="PTHR33223:SF11">
    <property type="entry name" value="ELEMENT PROTEIN, PUTATIVE-RELATED"/>
    <property type="match status" value="1"/>
</dbReference>
<dbReference type="Gene3D" id="3.10.10.10">
    <property type="entry name" value="HIV Type 1 Reverse Transcriptase, subunit A, domain 1"/>
    <property type="match status" value="1"/>
</dbReference>
<sequence length="833" mass="96496">MGSGIPIYLKKKTEEGMVDSQPMEEEIQGTDARGVGTKIHRGPTEPVLEAKSQRTPSKNKEPAQTLNITKKKAKREKSTSRGKRSRYQETSSDSEHEEGSEDTYEDLNSPYKRPKPTPFTQRITRFRYHRSAKLPRNITMYEGNKDSEYHLGIFLAATEQEEWLMPVWCKMFRQTLGGEVRNWFDDLDPKSVESFEELSQKFLEEFLQQNRYAKDPTEIHGIKRRQNEGLQNFMDRFKFESSHTKRVPSVLRISAFMHGHGHPKLAKTFNDKILKIVDEMFERVRAFIRREVAACSAEMVRMYTLYPRRDTFTPHTKTSKEILAMESISFPKPPPLIGTLKKHNLNKFCDYHRDRSHNTNDCYQLKKHIEEVVASIKLTHLVKDICRNNQRNGGQGRSNIKFINMIRGGRSQKRPFKEERFGLTEELTIPVIPQGHLTIGPIILEGMIEGIVDLCVTIREVGNNKTVSMEFAIVKCRSPYNVIIGRTRMRSLRAVGSTIHFMIKFPTTQGIVTMKTSREALWECRQLDRMQNTLKETQWRQQEEQMSRIKVHVMIQTKNSFGVTLPVDYKRRLMDVLQENIDVFAWSRSKGTDIPRFVMEHRLKIYHLAEPIVHKRRPMTPDGRQALKEKVFHWLKEGIIRKVSHPEWVANAIPIRLASGAWKVQVDYFILNKVCAKDIYPFPKEGKGLASLMEYPYKCFLEGIQMPISYVSIPLQGMDVSYTLMENTILASIYLARSLRTIFRKHKIKVIIEGPMEEILKLFEGRGRLAKWATEIRTYDISYVSRKESEGPLVKKFLGQGEHGLGTTGASREETITVGKELEPNLTPTPKAW</sequence>
<dbReference type="InterPro" id="IPR005162">
    <property type="entry name" value="Retrotrans_gag_dom"/>
</dbReference>
<protein>
    <recommendedName>
        <fullName evidence="2">Retrotransposon gag domain-containing protein</fullName>
    </recommendedName>
</protein>
<dbReference type="Pfam" id="PF03732">
    <property type="entry name" value="Retrotrans_gag"/>
    <property type="match status" value="1"/>
</dbReference>
<evidence type="ECO:0000256" key="1">
    <source>
        <dbReference type="SAM" id="MobiDB-lite"/>
    </source>
</evidence>
<dbReference type="AlphaFoldDB" id="A0A699GMH5"/>
<dbReference type="EMBL" id="BKCJ010012807">
    <property type="protein sequence ID" value="GEV02196.1"/>
    <property type="molecule type" value="Genomic_DNA"/>
</dbReference>
<reference evidence="3" key="1">
    <citation type="journal article" date="2019" name="Sci. Rep.">
        <title>Draft genome of Tanacetum cinerariifolium, the natural source of mosquito coil.</title>
        <authorList>
            <person name="Yamashiro T."/>
            <person name="Shiraishi A."/>
            <person name="Satake H."/>
            <person name="Nakayama K."/>
        </authorList>
    </citation>
    <scope>NUCLEOTIDE SEQUENCE</scope>
</reference>